<dbReference type="EMBL" id="BQNB010020820">
    <property type="protein sequence ID" value="GJT99985.1"/>
    <property type="molecule type" value="Genomic_DNA"/>
</dbReference>
<reference evidence="4" key="2">
    <citation type="submission" date="2022-01" db="EMBL/GenBank/DDBJ databases">
        <authorList>
            <person name="Yamashiro T."/>
            <person name="Shiraishi A."/>
            <person name="Satake H."/>
            <person name="Nakayama K."/>
        </authorList>
    </citation>
    <scope>NUCLEOTIDE SEQUENCE</scope>
</reference>
<keyword evidence="1" id="KW-0479">Metal-binding</keyword>
<proteinExistence type="predicted"/>
<dbReference type="InterPro" id="IPR012337">
    <property type="entry name" value="RNaseH-like_sf"/>
</dbReference>
<dbReference type="Proteomes" id="UP001151760">
    <property type="component" value="Unassembled WGS sequence"/>
</dbReference>
<dbReference type="InterPro" id="IPR036875">
    <property type="entry name" value="Znf_CCHC_sf"/>
</dbReference>
<dbReference type="Gene3D" id="3.30.420.10">
    <property type="entry name" value="Ribonuclease H-like superfamily/Ribonuclease H"/>
    <property type="match status" value="1"/>
</dbReference>
<feature type="domain" description="CCHC-type" evidence="2">
    <location>
        <begin position="3"/>
        <end position="17"/>
    </location>
</feature>
<evidence type="ECO:0000313" key="5">
    <source>
        <dbReference type="Proteomes" id="UP001151760"/>
    </source>
</evidence>
<dbReference type="SUPFAM" id="SSF57756">
    <property type="entry name" value="Retrovirus zinc finger-like domains"/>
    <property type="match status" value="1"/>
</dbReference>
<sequence length="400" mass="45652">MECYNCHKRGYFARECRAPRNQDNMNKESSRRSVHVETSTSIALLSCDGLGGYDWSDQAEEGPNYALMTFSSLSSDSKNNRAKSSEIEPGVVRKCNDVPIIEDWVLDNEEENVSRPKIENKIVRPSIVKKDFVKSKQQEKTARKTIKQVDCHYHQKQFKNQRIVKPVWNNAQRVNCQNFAKKTHPVLKRALFQEQPKAKVNDVKVNNVNPVKASACWVWKLKHKVLDHVSKHNNASITLKKFDYIDAQGRSKSVMMEDMLLLGGNPKGGKITGKCTIKTGNLDFENDQTCVALSKGKAAQSLLFTWVFFLATKDETSGILKSFITRIENLVDNKVKVIRCDNGTKFKDRKMNQFSEMKGILRQFSVARTPQQNAVAERRNRTLIETTRTMLADSKLPTIF</sequence>
<dbReference type="PANTHER" id="PTHR42648">
    <property type="entry name" value="TRANSPOSASE, PUTATIVE-RELATED"/>
    <property type="match status" value="1"/>
</dbReference>
<protein>
    <submittedName>
        <fullName evidence="4">Ribonuclease H-like domain-containing protein</fullName>
    </submittedName>
</protein>
<keyword evidence="5" id="KW-1185">Reference proteome</keyword>
<dbReference type="PANTHER" id="PTHR42648:SF32">
    <property type="entry name" value="RIBONUCLEASE H-LIKE DOMAIN, GAG-PRE-INTEGRASE DOMAIN PROTEIN-RELATED"/>
    <property type="match status" value="1"/>
</dbReference>
<organism evidence="4 5">
    <name type="scientific">Tanacetum coccineum</name>
    <dbReference type="NCBI Taxonomy" id="301880"/>
    <lineage>
        <taxon>Eukaryota</taxon>
        <taxon>Viridiplantae</taxon>
        <taxon>Streptophyta</taxon>
        <taxon>Embryophyta</taxon>
        <taxon>Tracheophyta</taxon>
        <taxon>Spermatophyta</taxon>
        <taxon>Magnoliopsida</taxon>
        <taxon>eudicotyledons</taxon>
        <taxon>Gunneridae</taxon>
        <taxon>Pentapetalae</taxon>
        <taxon>asterids</taxon>
        <taxon>campanulids</taxon>
        <taxon>Asterales</taxon>
        <taxon>Asteraceae</taxon>
        <taxon>Asteroideae</taxon>
        <taxon>Anthemideae</taxon>
        <taxon>Anthemidinae</taxon>
        <taxon>Tanacetum</taxon>
    </lineage>
</organism>
<accession>A0ABQ5IIX1</accession>
<dbReference type="InterPro" id="IPR039537">
    <property type="entry name" value="Retrotran_Ty1/copia-like"/>
</dbReference>
<evidence type="ECO:0000259" key="2">
    <source>
        <dbReference type="PROSITE" id="PS50158"/>
    </source>
</evidence>
<feature type="domain" description="Integrase catalytic" evidence="3">
    <location>
        <begin position="262"/>
        <end position="400"/>
    </location>
</feature>
<dbReference type="InterPro" id="IPR001584">
    <property type="entry name" value="Integrase_cat-core"/>
</dbReference>
<dbReference type="PROSITE" id="PS50994">
    <property type="entry name" value="INTEGRASE"/>
    <property type="match status" value="1"/>
</dbReference>
<evidence type="ECO:0000313" key="4">
    <source>
        <dbReference type="EMBL" id="GJT99985.1"/>
    </source>
</evidence>
<evidence type="ECO:0000259" key="3">
    <source>
        <dbReference type="PROSITE" id="PS50994"/>
    </source>
</evidence>
<dbReference type="PROSITE" id="PS50158">
    <property type="entry name" value="ZF_CCHC"/>
    <property type="match status" value="1"/>
</dbReference>
<comment type="caution">
    <text evidence="4">The sequence shown here is derived from an EMBL/GenBank/DDBJ whole genome shotgun (WGS) entry which is preliminary data.</text>
</comment>
<dbReference type="Gene3D" id="4.10.60.10">
    <property type="entry name" value="Zinc finger, CCHC-type"/>
    <property type="match status" value="1"/>
</dbReference>
<dbReference type="InterPro" id="IPR036397">
    <property type="entry name" value="RNaseH_sf"/>
</dbReference>
<gene>
    <name evidence="4" type="ORF">Tco_1110324</name>
</gene>
<name>A0ABQ5IIX1_9ASTR</name>
<evidence type="ECO:0000256" key="1">
    <source>
        <dbReference type="PROSITE-ProRule" id="PRU00047"/>
    </source>
</evidence>
<dbReference type="SUPFAM" id="SSF53098">
    <property type="entry name" value="Ribonuclease H-like"/>
    <property type="match status" value="1"/>
</dbReference>
<reference evidence="4" key="1">
    <citation type="journal article" date="2022" name="Int. J. Mol. Sci.">
        <title>Draft Genome of Tanacetum Coccineum: Genomic Comparison of Closely Related Tanacetum-Family Plants.</title>
        <authorList>
            <person name="Yamashiro T."/>
            <person name="Shiraishi A."/>
            <person name="Nakayama K."/>
            <person name="Satake H."/>
        </authorList>
    </citation>
    <scope>NUCLEOTIDE SEQUENCE</scope>
</reference>
<keyword evidence="1" id="KW-0863">Zinc-finger</keyword>
<dbReference type="InterPro" id="IPR001878">
    <property type="entry name" value="Znf_CCHC"/>
</dbReference>
<keyword evidence="1" id="KW-0862">Zinc</keyword>